<dbReference type="NCBIfam" id="TIGR01256">
    <property type="entry name" value="modA"/>
    <property type="match status" value="1"/>
</dbReference>
<dbReference type="InterPro" id="IPR005950">
    <property type="entry name" value="ModA"/>
</dbReference>
<evidence type="ECO:0000256" key="3">
    <source>
        <dbReference type="ARBA" id="ARBA00022729"/>
    </source>
</evidence>
<accession>A0ABX0GXT9</accession>
<name>A0ABX0GXT9_9ACTN</name>
<evidence type="ECO:0000256" key="4">
    <source>
        <dbReference type="SAM" id="SignalP"/>
    </source>
</evidence>
<sequence>MRRILIPVAALALTLLSACGSDDGEGASPTITVLAAASLQGTFTQLGEEFEADNPDVQVTFSFGASSALAQQIVQGAPADVFAAASESTMQQVVDAGEAPDSTPFAANSLAIAVPPGNPGKVRGIGDLTSPKVKVALCQPQVPCGAAAKEALDSAGLVVRPATEEADVSATLTKAKLGEVDAAVVYVTDVQAAGDAVQAVEIPKELNVTTTYPVAPLRAAGNPEAAARFVDFVLSERGQAVLAAAGFARP</sequence>
<gene>
    <name evidence="5" type="primary">modA</name>
    <name evidence="5" type="ORF">G9H71_18655</name>
</gene>
<dbReference type="Proteomes" id="UP000800981">
    <property type="component" value="Unassembled WGS sequence"/>
</dbReference>
<protein>
    <submittedName>
        <fullName evidence="5">Molybdate ABC transporter substrate-binding protein</fullName>
    </submittedName>
</protein>
<dbReference type="InterPro" id="IPR050682">
    <property type="entry name" value="ModA/WtpA"/>
</dbReference>
<keyword evidence="6" id="KW-1185">Reference proteome</keyword>
<evidence type="ECO:0000313" key="5">
    <source>
        <dbReference type="EMBL" id="NHC15806.1"/>
    </source>
</evidence>
<dbReference type="PANTHER" id="PTHR30632">
    <property type="entry name" value="MOLYBDATE-BINDING PERIPLASMIC PROTEIN"/>
    <property type="match status" value="1"/>
</dbReference>
<reference evidence="5 6" key="1">
    <citation type="submission" date="2020-03" db="EMBL/GenBank/DDBJ databases">
        <title>Two novel Motilibacter sp.</title>
        <authorList>
            <person name="Liu S."/>
        </authorList>
    </citation>
    <scope>NUCLEOTIDE SEQUENCE [LARGE SCALE GENOMIC DNA]</scope>
    <source>
        <strain evidence="5 6">E257</strain>
    </source>
</reference>
<dbReference type="SUPFAM" id="SSF53850">
    <property type="entry name" value="Periplasmic binding protein-like II"/>
    <property type="match status" value="1"/>
</dbReference>
<feature type="chain" id="PRO_5045617665" evidence="4">
    <location>
        <begin position="21"/>
        <end position="250"/>
    </location>
</feature>
<keyword evidence="2" id="KW-0479">Metal-binding</keyword>
<evidence type="ECO:0000256" key="1">
    <source>
        <dbReference type="ARBA" id="ARBA00009175"/>
    </source>
</evidence>
<organism evidence="5 6">
    <name type="scientific">Motilibacter deserti</name>
    <dbReference type="NCBI Taxonomy" id="2714956"/>
    <lineage>
        <taxon>Bacteria</taxon>
        <taxon>Bacillati</taxon>
        <taxon>Actinomycetota</taxon>
        <taxon>Actinomycetes</taxon>
        <taxon>Motilibacterales</taxon>
        <taxon>Motilibacteraceae</taxon>
        <taxon>Motilibacter</taxon>
    </lineage>
</organism>
<evidence type="ECO:0000313" key="6">
    <source>
        <dbReference type="Proteomes" id="UP000800981"/>
    </source>
</evidence>
<evidence type="ECO:0000256" key="2">
    <source>
        <dbReference type="ARBA" id="ARBA00022723"/>
    </source>
</evidence>
<dbReference type="Gene3D" id="3.40.190.10">
    <property type="entry name" value="Periplasmic binding protein-like II"/>
    <property type="match status" value="2"/>
</dbReference>
<comment type="similarity">
    <text evidence="1">Belongs to the bacterial solute-binding protein ModA family.</text>
</comment>
<dbReference type="PIRSF" id="PIRSF004846">
    <property type="entry name" value="ModA"/>
    <property type="match status" value="1"/>
</dbReference>
<proteinExistence type="inferred from homology"/>
<dbReference type="CDD" id="cd13538">
    <property type="entry name" value="PBP2_ModA_like_1"/>
    <property type="match status" value="1"/>
</dbReference>
<dbReference type="PANTHER" id="PTHR30632:SF0">
    <property type="entry name" value="SULFATE-BINDING PROTEIN"/>
    <property type="match status" value="1"/>
</dbReference>
<keyword evidence="3 4" id="KW-0732">Signal</keyword>
<feature type="signal peptide" evidence="4">
    <location>
        <begin position="1"/>
        <end position="20"/>
    </location>
</feature>
<dbReference type="EMBL" id="JAANNP010000057">
    <property type="protein sequence ID" value="NHC15806.1"/>
    <property type="molecule type" value="Genomic_DNA"/>
</dbReference>
<dbReference type="Pfam" id="PF13531">
    <property type="entry name" value="SBP_bac_11"/>
    <property type="match status" value="1"/>
</dbReference>
<comment type="caution">
    <text evidence="5">The sequence shown here is derived from an EMBL/GenBank/DDBJ whole genome shotgun (WGS) entry which is preliminary data.</text>
</comment>